<proteinExistence type="predicted"/>
<name>A0AAD8SFM2_LOLMU</name>
<accession>A0AAD8SFM2</accession>
<gene>
    <name evidence="3" type="ORF">QYE76_068864</name>
</gene>
<reference evidence="3" key="1">
    <citation type="submission" date="2023-07" db="EMBL/GenBank/DDBJ databases">
        <title>A chromosome-level genome assembly of Lolium multiflorum.</title>
        <authorList>
            <person name="Chen Y."/>
            <person name="Copetti D."/>
            <person name="Kolliker R."/>
            <person name="Studer B."/>
        </authorList>
    </citation>
    <scope>NUCLEOTIDE SEQUENCE</scope>
    <source>
        <strain evidence="3">02402/16</strain>
        <tissue evidence="3">Leaf</tissue>
    </source>
</reference>
<dbReference type="InterPro" id="IPR001810">
    <property type="entry name" value="F-box_dom"/>
</dbReference>
<dbReference type="PANTHER" id="PTHR34223">
    <property type="entry name" value="OS11G0201299 PROTEIN"/>
    <property type="match status" value="1"/>
</dbReference>
<evidence type="ECO:0000313" key="3">
    <source>
        <dbReference type="EMBL" id="KAK1651059.1"/>
    </source>
</evidence>
<feature type="region of interest" description="Disordered" evidence="1">
    <location>
        <begin position="283"/>
        <end position="303"/>
    </location>
</feature>
<evidence type="ECO:0000313" key="4">
    <source>
        <dbReference type="Proteomes" id="UP001231189"/>
    </source>
</evidence>
<dbReference type="Pfam" id="PF00646">
    <property type="entry name" value="F-box"/>
    <property type="match status" value="1"/>
</dbReference>
<feature type="domain" description="F-box" evidence="2">
    <location>
        <begin position="16"/>
        <end position="54"/>
    </location>
</feature>
<dbReference type="EMBL" id="JAUUTY010000004">
    <property type="protein sequence ID" value="KAK1651059.1"/>
    <property type="molecule type" value="Genomic_DNA"/>
</dbReference>
<dbReference type="AlphaFoldDB" id="A0AAD8SFM2"/>
<comment type="caution">
    <text evidence="3">The sequence shown here is derived from an EMBL/GenBank/DDBJ whole genome shotgun (WGS) entry which is preliminary data.</text>
</comment>
<dbReference type="SUPFAM" id="SSF52047">
    <property type="entry name" value="RNI-like"/>
    <property type="match status" value="1"/>
</dbReference>
<dbReference type="CDD" id="cd22160">
    <property type="entry name" value="F-box_AtFBL13-like"/>
    <property type="match status" value="1"/>
</dbReference>
<organism evidence="3 4">
    <name type="scientific">Lolium multiflorum</name>
    <name type="common">Italian ryegrass</name>
    <name type="synonym">Lolium perenne subsp. multiflorum</name>
    <dbReference type="NCBI Taxonomy" id="4521"/>
    <lineage>
        <taxon>Eukaryota</taxon>
        <taxon>Viridiplantae</taxon>
        <taxon>Streptophyta</taxon>
        <taxon>Embryophyta</taxon>
        <taxon>Tracheophyta</taxon>
        <taxon>Spermatophyta</taxon>
        <taxon>Magnoliopsida</taxon>
        <taxon>Liliopsida</taxon>
        <taxon>Poales</taxon>
        <taxon>Poaceae</taxon>
        <taxon>BOP clade</taxon>
        <taxon>Pooideae</taxon>
        <taxon>Poodae</taxon>
        <taxon>Poeae</taxon>
        <taxon>Poeae Chloroplast Group 2 (Poeae type)</taxon>
        <taxon>Loliodinae</taxon>
        <taxon>Loliinae</taxon>
        <taxon>Lolium</taxon>
    </lineage>
</organism>
<dbReference type="InterPro" id="IPR053781">
    <property type="entry name" value="F-box_AtFBL13-like"/>
</dbReference>
<dbReference type="InterPro" id="IPR036047">
    <property type="entry name" value="F-box-like_dom_sf"/>
</dbReference>
<dbReference type="Proteomes" id="UP001231189">
    <property type="component" value="Unassembled WGS sequence"/>
</dbReference>
<protein>
    <recommendedName>
        <fullName evidence="2">F-box domain-containing protein</fullName>
    </recommendedName>
</protein>
<dbReference type="SUPFAM" id="SSF81383">
    <property type="entry name" value="F-box domain"/>
    <property type="match status" value="1"/>
</dbReference>
<evidence type="ECO:0000256" key="1">
    <source>
        <dbReference type="SAM" id="MobiDB-lite"/>
    </source>
</evidence>
<keyword evidence="4" id="KW-1185">Reference proteome</keyword>
<dbReference type="PANTHER" id="PTHR34223:SF104">
    <property type="entry name" value="F-BOX DOMAIN-CONTAINING PROTEIN"/>
    <property type="match status" value="1"/>
</dbReference>
<dbReference type="InterPro" id="IPR053197">
    <property type="entry name" value="F-box_SCFL_complex_component"/>
</dbReference>
<sequence length="396" mass="44224">MEVAGGRRKPSGRDRLSSLPDCLLHAIISQLRSRQAVQTCALSRRWAHLWRGVSCIHIDSADFSNQERRHHQVYSRVQQQQEEEEAALAKLEDFADSFLFSRGQSSSSSPEPPLDALRLRVHRGGPRGDINMCRWIRGGLKLSPAALEVSGADGFRVSLTSLPGRVSGGGACRLTRFRLDNVVLQHDFRDLFPVLEDLEIINAVFASEIWQIASDTLTSLTLVNASSRSTTSICSVRIAAPRLASLRLESTLARLATISFNIMSDARACLAQASIRILDQTDQDHKPWSPEDDKGEPKPDNNREQIHNLRSLIVDSLSNVTSLHLSGFQETKQLVLCEVLNGAYPWRLTSMSSFPNLISLVLEDCDLEYNLRTLWLFLRSTPAISRLVLNNCRVSD</sequence>
<evidence type="ECO:0000259" key="2">
    <source>
        <dbReference type="Pfam" id="PF00646"/>
    </source>
</evidence>